<dbReference type="EMBL" id="JAVRQU010000001">
    <property type="protein sequence ID" value="KAK5707539.1"/>
    <property type="molecule type" value="Genomic_DNA"/>
</dbReference>
<dbReference type="Proteomes" id="UP001310594">
    <property type="component" value="Unassembled WGS sequence"/>
</dbReference>
<accession>A0AAN7ZW89</accession>
<name>A0AAN7ZW89_9PEZI</name>
<evidence type="ECO:0000313" key="2">
    <source>
        <dbReference type="Proteomes" id="UP001310594"/>
    </source>
</evidence>
<protein>
    <submittedName>
        <fullName evidence="1">Uncharacterized protein</fullName>
    </submittedName>
</protein>
<reference evidence="1" key="1">
    <citation type="submission" date="2023-08" db="EMBL/GenBank/DDBJ databases">
        <title>Black Yeasts Isolated from many extreme environments.</title>
        <authorList>
            <person name="Coleine C."/>
            <person name="Stajich J.E."/>
            <person name="Selbmann L."/>
        </authorList>
    </citation>
    <scope>NUCLEOTIDE SEQUENCE</scope>
    <source>
        <strain evidence="1">CCFEE 5810</strain>
    </source>
</reference>
<gene>
    <name evidence="1" type="ORF">LTR97_000076</name>
</gene>
<comment type="caution">
    <text evidence="1">The sequence shown here is derived from an EMBL/GenBank/DDBJ whole genome shotgun (WGS) entry which is preliminary data.</text>
</comment>
<sequence>MGLTMHSFDSGYAPQRPMRRCFMMYTARAQQAFQYQQFYFDAKTKLAEMLNIVGQEAKAASFPACMDYPEIIDAITQLLQEAQLMSSFTFAQIEQAGVETAPFAEKVGIVESVLANVRMRCVAASKPVARKRARRDEEEDVEMSFSSYNVCNKRNRFSAPEHNLAVQPSNCGGYADYLQTSHWAQAICD</sequence>
<dbReference type="AlphaFoldDB" id="A0AAN7ZW89"/>
<evidence type="ECO:0000313" key="1">
    <source>
        <dbReference type="EMBL" id="KAK5707539.1"/>
    </source>
</evidence>
<organism evidence="1 2">
    <name type="scientific">Elasticomyces elasticus</name>
    <dbReference type="NCBI Taxonomy" id="574655"/>
    <lineage>
        <taxon>Eukaryota</taxon>
        <taxon>Fungi</taxon>
        <taxon>Dikarya</taxon>
        <taxon>Ascomycota</taxon>
        <taxon>Pezizomycotina</taxon>
        <taxon>Dothideomycetes</taxon>
        <taxon>Dothideomycetidae</taxon>
        <taxon>Mycosphaerellales</taxon>
        <taxon>Teratosphaeriaceae</taxon>
        <taxon>Elasticomyces</taxon>
    </lineage>
</organism>
<proteinExistence type="predicted"/>